<sequence length="283" mass="31596">MSASLNVPMSASLNIPVSEGNLHISIHGETNDIPIVLLHGTAAYHYCWRNVSTALADNYRVYCPDLLGAGFSDKPKDALYSKRAQSLRIISLLKALECGPVHLVGHSMGGEIAAHIALASPELIRSVTLIAPDGFRKGVSPLLKWAARKGWMNGIFRRAMRSQMKPKVLARMLGLPVEQITPEFMENWTKPYDHPNLPHVIEKTLADDDTGIIAGQISLITARTQLIYGTKDRMIPKRVFEQYQHSIPNLFTEVYEDCGHVLMEQCPERLAASIDRFISRENR</sequence>
<name>A0ABW4ZZB9_9BACL</name>
<dbReference type="SUPFAM" id="SSF53474">
    <property type="entry name" value="alpha/beta-Hydrolases"/>
    <property type="match status" value="1"/>
</dbReference>
<dbReference type="Gene3D" id="3.40.50.1820">
    <property type="entry name" value="alpha/beta hydrolase"/>
    <property type="match status" value="1"/>
</dbReference>
<dbReference type="InterPro" id="IPR029058">
    <property type="entry name" value="AB_hydrolase_fold"/>
</dbReference>
<evidence type="ECO:0000259" key="1">
    <source>
        <dbReference type="Pfam" id="PF00561"/>
    </source>
</evidence>
<gene>
    <name evidence="2" type="ORF">ACFSOY_13585</name>
</gene>
<dbReference type="GO" id="GO:0016787">
    <property type="term" value="F:hydrolase activity"/>
    <property type="evidence" value="ECO:0007669"/>
    <property type="project" value="UniProtKB-KW"/>
</dbReference>
<accession>A0ABW4ZZB9</accession>
<comment type="caution">
    <text evidence="2">The sequence shown here is derived from an EMBL/GenBank/DDBJ whole genome shotgun (WGS) entry which is preliminary data.</text>
</comment>
<feature type="domain" description="AB hydrolase-1" evidence="1">
    <location>
        <begin position="34"/>
        <end position="264"/>
    </location>
</feature>
<dbReference type="InterPro" id="IPR000073">
    <property type="entry name" value="AB_hydrolase_1"/>
</dbReference>
<dbReference type="PRINTS" id="PR00412">
    <property type="entry name" value="EPOXHYDRLASE"/>
</dbReference>
<dbReference type="RefSeq" id="WP_386047482.1">
    <property type="nucleotide sequence ID" value="NZ_JBHUIO010000008.1"/>
</dbReference>
<dbReference type="PANTHER" id="PTHR43689:SF8">
    <property type="entry name" value="ALPHA_BETA-HYDROLASES SUPERFAMILY PROTEIN"/>
    <property type="match status" value="1"/>
</dbReference>
<evidence type="ECO:0000313" key="3">
    <source>
        <dbReference type="Proteomes" id="UP001597343"/>
    </source>
</evidence>
<protein>
    <submittedName>
        <fullName evidence="2">Alpha/beta fold hydrolase</fullName>
    </submittedName>
</protein>
<proteinExistence type="predicted"/>
<keyword evidence="3" id="KW-1185">Reference proteome</keyword>
<keyword evidence="2" id="KW-0378">Hydrolase</keyword>
<dbReference type="PANTHER" id="PTHR43689">
    <property type="entry name" value="HYDROLASE"/>
    <property type="match status" value="1"/>
</dbReference>
<dbReference type="Pfam" id="PF00561">
    <property type="entry name" value="Abhydrolase_1"/>
    <property type="match status" value="1"/>
</dbReference>
<dbReference type="InterPro" id="IPR000639">
    <property type="entry name" value="Epox_hydrolase-like"/>
</dbReference>
<evidence type="ECO:0000313" key="2">
    <source>
        <dbReference type="EMBL" id="MFD2171019.1"/>
    </source>
</evidence>
<dbReference type="PRINTS" id="PR00111">
    <property type="entry name" value="ABHYDROLASE"/>
</dbReference>
<reference evidence="3" key="1">
    <citation type="journal article" date="2019" name="Int. J. Syst. Evol. Microbiol.">
        <title>The Global Catalogue of Microorganisms (GCM) 10K type strain sequencing project: providing services to taxonomists for standard genome sequencing and annotation.</title>
        <authorList>
            <consortium name="The Broad Institute Genomics Platform"/>
            <consortium name="The Broad Institute Genome Sequencing Center for Infectious Disease"/>
            <person name="Wu L."/>
            <person name="Ma J."/>
        </authorList>
    </citation>
    <scope>NUCLEOTIDE SEQUENCE [LARGE SCALE GENOMIC DNA]</scope>
    <source>
        <strain evidence="3">CGMCC 1.13574</strain>
    </source>
</reference>
<organism evidence="2 3">
    <name type="scientific">Tumebacillus lipolyticus</name>
    <dbReference type="NCBI Taxonomy" id="1280370"/>
    <lineage>
        <taxon>Bacteria</taxon>
        <taxon>Bacillati</taxon>
        <taxon>Bacillota</taxon>
        <taxon>Bacilli</taxon>
        <taxon>Bacillales</taxon>
        <taxon>Alicyclobacillaceae</taxon>
        <taxon>Tumebacillus</taxon>
    </lineage>
</organism>
<dbReference type="EMBL" id="JBHUIO010000008">
    <property type="protein sequence ID" value="MFD2171019.1"/>
    <property type="molecule type" value="Genomic_DNA"/>
</dbReference>
<dbReference type="Proteomes" id="UP001597343">
    <property type="component" value="Unassembled WGS sequence"/>
</dbReference>